<dbReference type="OrthoDB" id="6672593at2"/>
<dbReference type="RefSeq" id="WP_105193180.1">
    <property type="nucleotide sequence ID" value="NZ_PTQZ01000253.1"/>
</dbReference>
<reference evidence="2" key="1">
    <citation type="submission" date="2018-02" db="EMBL/GenBank/DDBJ databases">
        <title>Genome sequencing of Solimonas sp. HR-BB.</title>
        <authorList>
            <person name="Lee Y."/>
            <person name="Jeon C.O."/>
        </authorList>
    </citation>
    <scope>NUCLEOTIDE SEQUENCE [LARGE SCALE GENOMIC DNA]</scope>
    <source>
        <strain evidence="2">HR-E</strain>
    </source>
</reference>
<accession>A0A2P6AQX4</accession>
<gene>
    <name evidence="1" type="ORF">C5O18_08695</name>
</gene>
<feature type="non-terminal residue" evidence="1">
    <location>
        <position position="1"/>
    </location>
</feature>
<dbReference type="AlphaFoldDB" id="A0A2P6AQX4"/>
<sequence length="321" mass="36415">RRFGWTHYGIFIPGLPEPFRYCNIMTLLGATGAVMIDNDHLQQDPPSDTATFLCSTALGDDHHYRSYSIARECRRDEGDLLVSFGEHLRIHGDYPTYRVEAAWGGFRLDITVRCTDTVSWFVRNVAYDHFSLFATCSGTITQSGTGEGAQDTRTLRLDDQMCTFEYARSVSPYALSRRVIPDAWKLPADFFTYQIINLDASTQLLLTDVRALGRTAFKGMHVRGRDGRAGIHVEDVVFEVLEYEPEPAVAPDGGRMRLPRRFRWRVREAGVTVLDIECWPASPWRFGLGRGYAGSYRFSGEYQGRPVSGDGYIEYIDCESR</sequence>
<name>A0A2P6AQX4_9GAMM</name>
<dbReference type="Pfam" id="PF20375">
    <property type="entry name" value="DUF6670"/>
    <property type="match status" value="1"/>
</dbReference>
<evidence type="ECO:0000313" key="1">
    <source>
        <dbReference type="EMBL" id="PQA33107.1"/>
    </source>
</evidence>
<keyword evidence="2" id="KW-1185">Reference proteome</keyword>
<dbReference type="InterPro" id="IPR046611">
    <property type="entry name" value="DUF6670"/>
</dbReference>
<proteinExistence type="predicted"/>
<organism evidence="1 2">
    <name type="scientific">Amnimonas aquatica</name>
    <dbReference type="NCBI Taxonomy" id="2094561"/>
    <lineage>
        <taxon>Bacteria</taxon>
        <taxon>Pseudomonadati</taxon>
        <taxon>Pseudomonadota</taxon>
        <taxon>Gammaproteobacteria</taxon>
        <taxon>Moraxellales</taxon>
        <taxon>Moraxellaceae</taxon>
        <taxon>Amnimonas</taxon>
    </lineage>
</organism>
<evidence type="ECO:0000313" key="2">
    <source>
        <dbReference type="Proteomes" id="UP000243900"/>
    </source>
</evidence>
<protein>
    <submittedName>
        <fullName evidence="1">Uncharacterized protein</fullName>
    </submittedName>
</protein>
<dbReference type="Proteomes" id="UP000243900">
    <property type="component" value="Unassembled WGS sequence"/>
</dbReference>
<comment type="caution">
    <text evidence="1">The sequence shown here is derived from an EMBL/GenBank/DDBJ whole genome shotgun (WGS) entry which is preliminary data.</text>
</comment>
<dbReference type="EMBL" id="PTQZ01000253">
    <property type="protein sequence ID" value="PQA33107.1"/>
    <property type="molecule type" value="Genomic_DNA"/>
</dbReference>